<evidence type="ECO:0000256" key="2">
    <source>
        <dbReference type="SAM" id="SignalP"/>
    </source>
</evidence>
<proteinExistence type="predicted"/>
<organism evidence="3 4">
    <name type="scientific">Alienimonas californiensis</name>
    <dbReference type="NCBI Taxonomy" id="2527989"/>
    <lineage>
        <taxon>Bacteria</taxon>
        <taxon>Pseudomonadati</taxon>
        <taxon>Planctomycetota</taxon>
        <taxon>Planctomycetia</taxon>
        <taxon>Planctomycetales</taxon>
        <taxon>Planctomycetaceae</taxon>
        <taxon>Alienimonas</taxon>
    </lineage>
</organism>
<sequence precursor="true">MIFTRTSLLLAAVLLVGGSAVAQEPALPEAPALDLSDNAAFDDPVGADLFDEPAEPADVAEPAPPANRGVRVPLVASGEGDGVRPSVRLVRHGAVVATGLLGTDGSLESGSVPPGVYSVIGVAGEAMAIFSQKIEAEPLSEDASSVRLLAPPSDRALALAILARRFPEQFGAAAGPVSPAAASAAPAPVAPAAAVEPADLPANVAAGGQEPVFRPAALRTALLGGTPAGAEGLARMFDADGLLQPLPGAEIFLIRNGDQVASLTADGEGRYRLPKDLEPGLYTHVMVSSPASALPGDATGTPLYGASVVGLNVVKERPVVQQNVDGPFRTVVRRVLKQAPIGPPGADPDDFAVIGPPLPPGPPGPLAGGPVGGGGGAAGGGGGGALGGSLLPLAIGIGGGLAIGLNNGDDDDDVQRVFVPAPRAATPQAP</sequence>
<dbReference type="AlphaFoldDB" id="A0A517PFS5"/>
<dbReference type="RefSeq" id="WP_145361188.1">
    <property type="nucleotide sequence ID" value="NZ_CP036265.1"/>
</dbReference>
<dbReference type="Proteomes" id="UP000318741">
    <property type="component" value="Chromosome"/>
</dbReference>
<accession>A0A517PFS5</accession>
<dbReference type="KEGG" id="acaf:CA12_43710"/>
<evidence type="ECO:0008006" key="5">
    <source>
        <dbReference type="Google" id="ProtNLM"/>
    </source>
</evidence>
<name>A0A517PFS5_9PLAN</name>
<dbReference type="EMBL" id="CP036265">
    <property type="protein sequence ID" value="QDT18230.1"/>
    <property type="molecule type" value="Genomic_DNA"/>
</dbReference>
<feature type="region of interest" description="Disordered" evidence="1">
    <location>
        <begin position="51"/>
        <end position="70"/>
    </location>
</feature>
<keyword evidence="4" id="KW-1185">Reference proteome</keyword>
<evidence type="ECO:0000313" key="4">
    <source>
        <dbReference type="Proteomes" id="UP000318741"/>
    </source>
</evidence>
<keyword evidence="2" id="KW-0732">Signal</keyword>
<feature type="signal peptide" evidence="2">
    <location>
        <begin position="1"/>
        <end position="22"/>
    </location>
</feature>
<evidence type="ECO:0000256" key="1">
    <source>
        <dbReference type="SAM" id="MobiDB-lite"/>
    </source>
</evidence>
<feature type="chain" id="PRO_5022070596" description="Cna protein B-type domain protein" evidence="2">
    <location>
        <begin position="23"/>
        <end position="430"/>
    </location>
</feature>
<gene>
    <name evidence="3" type="ORF">CA12_43710</name>
</gene>
<reference evidence="3 4" key="1">
    <citation type="submission" date="2019-02" db="EMBL/GenBank/DDBJ databases">
        <title>Deep-cultivation of Planctomycetes and their phenomic and genomic characterization uncovers novel biology.</title>
        <authorList>
            <person name="Wiegand S."/>
            <person name="Jogler M."/>
            <person name="Boedeker C."/>
            <person name="Pinto D."/>
            <person name="Vollmers J."/>
            <person name="Rivas-Marin E."/>
            <person name="Kohn T."/>
            <person name="Peeters S.H."/>
            <person name="Heuer A."/>
            <person name="Rast P."/>
            <person name="Oberbeckmann S."/>
            <person name="Bunk B."/>
            <person name="Jeske O."/>
            <person name="Meyerdierks A."/>
            <person name="Storesund J.E."/>
            <person name="Kallscheuer N."/>
            <person name="Luecker S."/>
            <person name="Lage O.M."/>
            <person name="Pohl T."/>
            <person name="Merkel B.J."/>
            <person name="Hornburger P."/>
            <person name="Mueller R.-W."/>
            <person name="Bruemmer F."/>
            <person name="Labrenz M."/>
            <person name="Spormann A.M."/>
            <person name="Op den Camp H."/>
            <person name="Overmann J."/>
            <person name="Amann R."/>
            <person name="Jetten M.S.M."/>
            <person name="Mascher T."/>
            <person name="Medema M.H."/>
            <person name="Devos D.P."/>
            <person name="Kaster A.-K."/>
            <person name="Ovreas L."/>
            <person name="Rohde M."/>
            <person name="Galperin M.Y."/>
            <person name="Jogler C."/>
        </authorList>
    </citation>
    <scope>NUCLEOTIDE SEQUENCE [LARGE SCALE GENOMIC DNA]</scope>
    <source>
        <strain evidence="3 4">CA12</strain>
    </source>
</reference>
<evidence type="ECO:0000313" key="3">
    <source>
        <dbReference type="EMBL" id="QDT18230.1"/>
    </source>
</evidence>
<protein>
    <recommendedName>
        <fullName evidence="5">Cna protein B-type domain protein</fullName>
    </recommendedName>
</protein>